<proteinExistence type="predicted"/>
<evidence type="ECO:0000313" key="2">
    <source>
        <dbReference type="EMBL" id="RUP50546.1"/>
    </source>
</evidence>
<sequence>MSQKRALVLITDGADEIQVTVTANVLRRANINVVVAGVALKNPAYAECSRGVKIIPDISFEHKTPDWDQVGSQ</sequence>
<feature type="domain" description="DJ-1/PfpI" evidence="1">
    <location>
        <begin position="4"/>
        <end position="63"/>
    </location>
</feature>
<evidence type="ECO:0000259" key="1">
    <source>
        <dbReference type="Pfam" id="PF01965"/>
    </source>
</evidence>
<dbReference type="Proteomes" id="UP000268093">
    <property type="component" value="Unassembled WGS sequence"/>
</dbReference>
<dbReference type="SUPFAM" id="SSF52317">
    <property type="entry name" value="Class I glutamine amidotransferase-like"/>
    <property type="match status" value="1"/>
</dbReference>
<protein>
    <recommendedName>
        <fullName evidence="1">DJ-1/PfpI domain-containing protein</fullName>
    </recommendedName>
</protein>
<reference evidence="2 3" key="1">
    <citation type="journal article" date="2018" name="New Phytol.">
        <title>Phylogenomics of Endogonaceae and evolution of mycorrhizas within Mucoromycota.</title>
        <authorList>
            <person name="Chang Y."/>
            <person name="Desiro A."/>
            <person name="Na H."/>
            <person name="Sandor L."/>
            <person name="Lipzen A."/>
            <person name="Clum A."/>
            <person name="Barry K."/>
            <person name="Grigoriev I.V."/>
            <person name="Martin F.M."/>
            <person name="Stajich J.E."/>
            <person name="Smith M.E."/>
            <person name="Bonito G."/>
            <person name="Spatafora J.W."/>
        </authorList>
    </citation>
    <scope>NUCLEOTIDE SEQUENCE [LARGE SCALE GENOMIC DNA]</scope>
    <source>
        <strain evidence="2 3">GMNB39</strain>
    </source>
</reference>
<dbReference type="InterPro" id="IPR002818">
    <property type="entry name" value="DJ-1/PfpI"/>
</dbReference>
<dbReference type="AlphaFoldDB" id="A0A433DID1"/>
<dbReference type="Gene3D" id="3.40.50.880">
    <property type="match status" value="1"/>
</dbReference>
<dbReference type="Pfam" id="PF01965">
    <property type="entry name" value="DJ-1_PfpI"/>
    <property type="match status" value="1"/>
</dbReference>
<dbReference type="OrthoDB" id="543156at2759"/>
<organism evidence="2 3">
    <name type="scientific">Jimgerdemannia flammicorona</name>
    <dbReference type="NCBI Taxonomy" id="994334"/>
    <lineage>
        <taxon>Eukaryota</taxon>
        <taxon>Fungi</taxon>
        <taxon>Fungi incertae sedis</taxon>
        <taxon>Mucoromycota</taxon>
        <taxon>Mucoromycotina</taxon>
        <taxon>Endogonomycetes</taxon>
        <taxon>Endogonales</taxon>
        <taxon>Endogonaceae</taxon>
        <taxon>Jimgerdemannia</taxon>
    </lineage>
</organism>
<dbReference type="InterPro" id="IPR029062">
    <property type="entry name" value="Class_I_gatase-like"/>
</dbReference>
<accession>A0A433DID1</accession>
<comment type="caution">
    <text evidence="2">The sequence shown here is derived from an EMBL/GenBank/DDBJ whole genome shotgun (WGS) entry which is preliminary data.</text>
</comment>
<dbReference type="EMBL" id="RBNI01001352">
    <property type="protein sequence ID" value="RUP50546.1"/>
    <property type="molecule type" value="Genomic_DNA"/>
</dbReference>
<gene>
    <name evidence="2" type="ORF">BC936DRAFT_138666</name>
</gene>
<keyword evidence="3" id="KW-1185">Reference proteome</keyword>
<evidence type="ECO:0000313" key="3">
    <source>
        <dbReference type="Proteomes" id="UP000268093"/>
    </source>
</evidence>
<name>A0A433DID1_9FUNG</name>